<dbReference type="Pfam" id="PF19953">
    <property type="entry name" value="EACC1"/>
    <property type="match status" value="1"/>
</dbReference>
<keyword evidence="1" id="KW-0472">Membrane</keyword>
<proteinExistence type="predicted"/>
<gene>
    <name evidence="2" type="ORF">HUT08_08035</name>
</gene>
<dbReference type="Proteomes" id="UP000509303">
    <property type="component" value="Chromosome"/>
</dbReference>
<dbReference type="RefSeq" id="WP_176161245.1">
    <property type="nucleotide sequence ID" value="NZ_CP054929.1"/>
</dbReference>
<keyword evidence="1" id="KW-0812">Transmembrane</keyword>
<feature type="transmembrane region" description="Helical" evidence="1">
    <location>
        <begin position="52"/>
        <end position="74"/>
    </location>
</feature>
<dbReference type="AlphaFoldDB" id="A0A7H8N562"/>
<name>A0A7H8N562_9ACTN</name>
<dbReference type="EMBL" id="CP054929">
    <property type="protein sequence ID" value="QKW49511.1"/>
    <property type="molecule type" value="Genomic_DNA"/>
</dbReference>
<evidence type="ECO:0000313" key="3">
    <source>
        <dbReference type="Proteomes" id="UP000509303"/>
    </source>
</evidence>
<evidence type="ECO:0000256" key="1">
    <source>
        <dbReference type="SAM" id="Phobius"/>
    </source>
</evidence>
<accession>A0A7H8N562</accession>
<sequence length="118" mass="12441">MGDAQLSLESPRPLDDSLELAEWLRHERGLQGHVRLTQAAPAVGELGAGPDLLTVALGSGGIGTVLAGSLATWLQSRRTPTKVRITLTRADRTLEIETGDANEAETLIARFLSDGNGA</sequence>
<keyword evidence="1" id="KW-1133">Transmembrane helix</keyword>
<protein>
    <submittedName>
        <fullName evidence="2">Uncharacterized protein</fullName>
    </submittedName>
</protein>
<organism evidence="2 3">
    <name type="scientific">Streptomyces buecherae</name>
    <dbReference type="NCBI Taxonomy" id="2763006"/>
    <lineage>
        <taxon>Bacteria</taxon>
        <taxon>Bacillati</taxon>
        <taxon>Actinomycetota</taxon>
        <taxon>Actinomycetes</taxon>
        <taxon>Kitasatosporales</taxon>
        <taxon>Streptomycetaceae</taxon>
        <taxon>Streptomyces</taxon>
    </lineage>
</organism>
<reference evidence="2 3" key="1">
    <citation type="submission" date="2020-06" db="EMBL/GenBank/DDBJ databases">
        <title>Genome mining for natural products.</title>
        <authorList>
            <person name="Zhang B."/>
            <person name="Shi J."/>
            <person name="Ge H."/>
        </authorList>
    </citation>
    <scope>NUCLEOTIDE SEQUENCE [LARGE SCALE GENOMIC DNA]</scope>
    <source>
        <strain evidence="2 3">NA00687</strain>
    </source>
</reference>
<keyword evidence="3" id="KW-1185">Reference proteome</keyword>
<dbReference type="InterPro" id="IPR045428">
    <property type="entry name" value="EACC1"/>
</dbReference>
<evidence type="ECO:0000313" key="2">
    <source>
        <dbReference type="EMBL" id="QKW49511.1"/>
    </source>
</evidence>